<dbReference type="Proteomes" id="UP001153332">
    <property type="component" value="Unassembled WGS sequence"/>
</dbReference>
<reference evidence="1" key="1">
    <citation type="submission" date="2022-12" db="EMBL/GenBank/DDBJ databases">
        <title>Genome Sequence of Lasiodiplodia mahajangana.</title>
        <authorList>
            <person name="Buettner E."/>
        </authorList>
    </citation>
    <scope>NUCLEOTIDE SEQUENCE</scope>
    <source>
        <strain evidence="1">VT137</strain>
    </source>
</reference>
<organism evidence="1 2">
    <name type="scientific">Lasiodiplodia mahajangana</name>
    <dbReference type="NCBI Taxonomy" id="1108764"/>
    <lineage>
        <taxon>Eukaryota</taxon>
        <taxon>Fungi</taxon>
        <taxon>Dikarya</taxon>
        <taxon>Ascomycota</taxon>
        <taxon>Pezizomycotina</taxon>
        <taxon>Dothideomycetes</taxon>
        <taxon>Dothideomycetes incertae sedis</taxon>
        <taxon>Botryosphaeriales</taxon>
        <taxon>Botryosphaeriaceae</taxon>
        <taxon>Lasiodiplodia</taxon>
    </lineage>
</organism>
<keyword evidence="2" id="KW-1185">Reference proteome</keyword>
<dbReference type="EMBL" id="JAPUUL010001040">
    <property type="protein sequence ID" value="KAJ8128525.1"/>
    <property type="molecule type" value="Genomic_DNA"/>
</dbReference>
<protein>
    <submittedName>
        <fullName evidence="1">Uncharacterized protein</fullName>
    </submittedName>
</protein>
<accession>A0ACC2JLY9</accession>
<name>A0ACC2JLY9_9PEZI</name>
<comment type="caution">
    <text evidence="1">The sequence shown here is derived from an EMBL/GenBank/DDBJ whole genome shotgun (WGS) entry which is preliminary data.</text>
</comment>
<gene>
    <name evidence="1" type="ORF">O1611_g5109</name>
</gene>
<sequence length="391" mass="43886">MAYRSAQTAAMPFLARHRQLAPTASVRVSPLCLGSMNFGEAYKERMGECSKETAFEILDHFFNHGGNFIDTANGYQAGQSEMWLGEWMAARRNRDEIVLATKYSGPYKTNREVNIHTNCGGNGTKSMRLSLEESLRRLQTTYVDVFYLHWWDYTITIPELMHSLNDLVTAGKVLYLGISDTPAWVVAKANQYARMAGLRQFVVYQGMWNAALRDFEREIIPMCRDEGMGLIPYGVLNQGRFQTAEGYKAREQSGEGRKHTPISEHDRHVSRTLEQIAKKKGEGVEILHVALAYVLYKAPYVFPIVGGRKLEHIQGNIAGLSLSLTEDDIAEIDKAYRFDPGFPHTFLSGSLLEGADAMPRGAYSASEVWLTSTLGSIDFVEHPKPIGQTEK</sequence>
<evidence type="ECO:0000313" key="1">
    <source>
        <dbReference type="EMBL" id="KAJ8128525.1"/>
    </source>
</evidence>
<proteinExistence type="predicted"/>
<evidence type="ECO:0000313" key="2">
    <source>
        <dbReference type="Proteomes" id="UP001153332"/>
    </source>
</evidence>